<accession>A0ACC1NF19</accession>
<protein>
    <submittedName>
        <fullName evidence="1">Uncharacterized protein</fullName>
    </submittedName>
</protein>
<evidence type="ECO:0000313" key="1">
    <source>
        <dbReference type="EMBL" id="KAJ2977509.1"/>
    </source>
</evidence>
<gene>
    <name evidence="1" type="ORF">NQ176_g4329</name>
</gene>
<dbReference type="EMBL" id="JANJQO010000464">
    <property type="protein sequence ID" value="KAJ2977509.1"/>
    <property type="molecule type" value="Genomic_DNA"/>
</dbReference>
<organism evidence="1 2">
    <name type="scientific">Zarea fungicola</name>
    <dbReference type="NCBI Taxonomy" id="93591"/>
    <lineage>
        <taxon>Eukaryota</taxon>
        <taxon>Fungi</taxon>
        <taxon>Dikarya</taxon>
        <taxon>Ascomycota</taxon>
        <taxon>Pezizomycotina</taxon>
        <taxon>Sordariomycetes</taxon>
        <taxon>Hypocreomycetidae</taxon>
        <taxon>Hypocreales</taxon>
        <taxon>Cordycipitaceae</taxon>
        <taxon>Zarea</taxon>
    </lineage>
</organism>
<proteinExistence type="predicted"/>
<evidence type="ECO:0000313" key="2">
    <source>
        <dbReference type="Proteomes" id="UP001143910"/>
    </source>
</evidence>
<keyword evidence="2" id="KW-1185">Reference proteome</keyword>
<dbReference type="Proteomes" id="UP001143910">
    <property type="component" value="Unassembled WGS sequence"/>
</dbReference>
<comment type="caution">
    <text evidence="1">The sequence shown here is derived from an EMBL/GenBank/DDBJ whole genome shotgun (WGS) entry which is preliminary data.</text>
</comment>
<reference evidence="1" key="1">
    <citation type="submission" date="2022-08" db="EMBL/GenBank/DDBJ databases">
        <title>Genome Sequence of Lecanicillium fungicola.</title>
        <authorList>
            <person name="Buettner E."/>
        </authorList>
    </citation>
    <scope>NUCLEOTIDE SEQUENCE</scope>
    <source>
        <strain evidence="1">Babe33</strain>
    </source>
</reference>
<name>A0ACC1NF19_9HYPO</name>
<sequence length="158" mass="17675">MESPLDQTTLSTISLLESRLLRIEHLLYGSSSTTHPTQHGSALQHMAYLEKRFSTLTSKIRVYGELLKIYKAHPDFFQAPSATEPPSQLSTDAIRAIVLSAAPSFPATVSALTAVKDTPVPDPAESAQLVTLMQRMRALERRSWRRQPRWRSCGDEAR</sequence>